<dbReference type="RefSeq" id="XP_013313562.1">
    <property type="nucleotide sequence ID" value="XM_013458108.1"/>
</dbReference>
<dbReference type="HOGENOM" id="CLU_356396_0_0_1"/>
<feature type="transmembrane region" description="Helical" evidence="2">
    <location>
        <begin position="156"/>
        <end position="182"/>
    </location>
</feature>
<reference evidence="3 4" key="1">
    <citation type="submission" date="2015-01" db="EMBL/GenBank/DDBJ databases">
        <title>The Genome Sequence of Exophiala xenobiotica CBS118157.</title>
        <authorList>
            <consortium name="The Broad Institute Genomics Platform"/>
            <person name="Cuomo C."/>
            <person name="de Hoog S."/>
            <person name="Gorbushina A."/>
            <person name="Stielow B."/>
            <person name="Teixiera M."/>
            <person name="Abouelleil A."/>
            <person name="Chapman S.B."/>
            <person name="Priest M."/>
            <person name="Young S.K."/>
            <person name="Wortman J."/>
            <person name="Nusbaum C."/>
            <person name="Birren B."/>
        </authorList>
    </citation>
    <scope>NUCLEOTIDE SEQUENCE [LARGE SCALE GENOMIC DNA]</scope>
    <source>
        <strain evidence="3 4">CBS 118157</strain>
    </source>
</reference>
<evidence type="ECO:0000256" key="1">
    <source>
        <dbReference type="SAM" id="MobiDB-lite"/>
    </source>
</evidence>
<sequence length="787" mass="86146">MTPRGYQGMNHPKQSMAHSIDLPAENDEHPPYVPKEHMNRPRWRTALWLLLAHGLPAAVSCLLIALNAADMRWRSSMVGGTSEILSVLQVASKAQEVLAIFSISQIVLFWLIHWLVKGDGIPFGVFVGALSLAVGASPFSKGVWTSLALSLTKTRLIPVCLLVIGATFLSLVIGPATAVMLIPRLDWWPDHNIFRIYSLSAERFEPLQDSMYIPTNIFPTELLQNVVPGDYCSDPSLDRNGSCPYAGFAYLSPMFSDVRDVNTTIDSAELDLGRRMIRTDGFGGTEYTCASMWTSPRLINDYMSLKYDDGHLGASSIEASVRASAPLTPIVDVICSNSTPATEYQRNLSFMGNFLSNANPSFSGSSFVEDVAWQLDLRDTWNETTLNDSSDYLLKWRDDVWPNRNVLVGLILSPGEGDATPNVTVCAINAKYVPAKLWYTSTQNAISSNFTWTFQLTPGGYLGYGYQADKMLPHTQITIDKSWANILNANGVLVQLIASAMADANHSSYDTDTTNAVTAKSNLVIPHRQMAALGAGVLDGIARVGIEYSIAPSFSGSTAWSNKTVLVCHKDKWCSQGPLTAGAILNATHDEFMAQNPYWLSDSVPSGYADGRNDTPIMRSFAMPVDADQKWTQIAFPVKNYTYGWGFNSTMVKLAAAVVAWYIFVTLVHCSLALFFRESEVGVGLKGLGNTLALAWGSRPPIPPKDEAKQPSSSKSSRALGKGKTREDGWLQRIRTFEATPSGQGGRIVGWQRGVGLRARWNAVNTHADDDDDGRQVAEVDMIVVPG</sequence>
<dbReference type="OrthoDB" id="5342924at2759"/>
<evidence type="ECO:0000256" key="2">
    <source>
        <dbReference type="SAM" id="Phobius"/>
    </source>
</evidence>
<keyword evidence="2" id="KW-1133">Transmembrane helix</keyword>
<feature type="transmembrane region" description="Helical" evidence="2">
    <location>
        <begin position="46"/>
        <end position="69"/>
    </location>
</feature>
<keyword evidence="2" id="KW-0472">Membrane</keyword>
<dbReference type="EMBL" id="KN847321">
    <property type="protein sequence ID" value="KIW52978.1"/>
    <property type="molecule type" value="Genomic_DNA"/>
</dbReference>
<proteinExistence type="predicted"/>
<feature type="region of interest" description="Disordered" evidence="1">
    <location>
        <begin position="699"/>
        <end position="725"/>
    </location>
</feature>
<protein>
    <submittedName>
        <fullName evidence="3">Uncharacterized protein</fullName>
    </submittedName>
</protein>
<feature type="transmembrane region" description="Helical" evidence="2">
    <location>
        <begin position="654"/>
        <end position="676"/>
    </location>
</feature>
<feature type="transmembrane region" description="Helical" evidence="2">
    <location>
        <begin position="121"/>
        <end position="144"/>
    </location>
</feature>
<accession>A0A0D2ECC4</accession>
<keyword evidence="2" id="KW-0812">Transmembrane</keyword>
<name>A0A0D2ECC4_9EURO</name>
<feature type="transmembrane region" description="Helical" evidence="2">
    <location>
        <begin position="97"/>
        <end position="115"/>
    </location>
</feature>
<keyword evidence="4" id="KW-1185">Reference proteome</keyword>
<evidence type="ECO:0000313" key="3">
    <source>
        <dbReference type="EMBL" id="KIW52978.1"/>
    </source>
</evidence>
<dbReference type="GeneID" id="25330493"/>
<evidence type="ECO:0000313" key="4">
    <source>
        <dbReference type="Proteomes" id="UP000054342"/>
    </source>
</evidence>
<dbReference type="Proteomes" id="UP000054342">
    <property type="component" value="Unassembled WGS sequence"/>
</dbReference>
<dbReference type="AlphaFoldDB" id="A0A0D2ECC4"/>
<gene>
    <name evidence="3" type="ORF">PV05_08585</name>
</gene>
<organism evidence="3 4">
    <name type="scientific">Exophiala xenobiotica</name>
    <dbReference type="NCBI Taxonomy" id="348802"/>
    <lineage>
        <taxon>Eukaryota</taxon>
        <taxon>Fungi</taxon>
        <taxon>Dikarya</taxon>
        <taxon>Ascomycota</taxon>
        <taxon>Pezizomycotina</taxon>
        <taxon>Eurotiomycetes</taxon>
        <taxon>Chaetothyriomycetidae</taxon>
        <taxon>Chaetothyriales</taxon>
        <taxon>Herpotrichiellaceae</taxon>
        <taxon>Exophiala</taxon>
    </lineage>
</organism>